<proteinExistence type="predicted"/>
<dbReference type="InterPro" id="IPR052184">
    <property type="entry name" value="SDR_enzymes"/>
</dbReference>
<dbReference type="PANTHER" id="PTHR45458">
    <property type="entry name" value="SHORT-CHAIN DEHYDROGENASE/REDUCTASE SDR"/>
    <property type="match status" value="1"/>
</dbReference>
<dbReference type="GO" id="GO:0016616">
    <property type="term" value="F:oxidoreductase activity, acting on the CH-OH group of donors, NAD or NADP as acceptor"/>
    <property type="evidence" value="ECO:0007669"/>
    <property type="project" value="TreeGrafter"/>
</dbReference>
<organism evidence="1">
    <name type="scientific">Simulacricoccus ruber</name>
    <dbReference type="NCBI Taxonomy" id="2303410"/>
    <lineage>
        <taxon>Bacteria</taxon>
        <taxon>Pseudomonadati</taxon>
        <taxon>Myxococcota</taxon>
        <taxon>Myxococcia</taxon>
        <taxon>Myxococcales</taxon>
        <taxon>Cystobacterineae</taxon>
        <taxon>Myxococcaceae</taxon>
        <taxon>Simulacricoccus</taxon>
    </lineage>
</organism>
<dbReference type="Pfam" id="PF00106">
    <property type="entry name" value="adh_short"/>
    <property type="match status" value="1"/>
</dbReference>
<accession>A0A3S7UVM9</accession>
<name>A0A3S7UVM9_9BACT</name>
<dbReference type="SUPFAM" id="SSF51735">
    <property type="entry name" value="NAD(P)-binding Rossmann-fold domains"/>
    <property type="match status" value="1"/>
</dbReference>
<reference evidence="1" key="1">
    <citation type="journal article" date="2018" name="J. Ind. Microbiol. Biotechnol.">
        <title>Genome mining reveals uncommon alkylpyrones as type III PKS products from myxobacteria.</title>
        <authorList>
            <person name="Hug J.J."/>
            <person name="Panter F."/>
            <person name="Krug D."/>
            <person name="Muller R."/>
        </authorList>
    </citation>
    <scope>NUCLEOTIDE SEQUENCE</scope>
    <source>
        <strain evidence="1">MCy10636</strain>
    </source>
</reference>
<dbReference type="EMBL" id="MH908884">
    <property type="protein sequence ID" value="AYM52801.1"/>
    <property type="molecule type" value="Genomic_DNA"/>
</dbReference>
<dbReference type="PANTHER" id="PTHR45458:SF1">
    <property type="entry name" value="SHORT CHAIN DEHYDROGENASE"/>
    <property type="match status" value="1"/>
</dbReference>
<sequence>MNLVITGANRGIGLERVRQYLERGDSVHAGVRDPASAAELAALGAQHTGRLQVAACDVADEASVRSFAAGVKGPVHLLLNNAGMRQRPDELEDLDAAATLRTFQVNALGSCAGT</sequence>
<dbReference type="AlphaFoldDB" id="A0A3S7UVM9"/>
<dbReference type="InterPro" id="IPR002347">
    <property type="entry name" value="SDR_fam"/>
</dbReference>
<evidence type="ECO:0000313" key="1">
    <source>
        <dbReference type="EMBL" id="AYM52801.1"/>
    </source>
</evidence>
<dbReference type="InterPro" id="IPR036291">
    <property type="entry name" value="NAD(P)-bd_dom_sf"/>
</dbReference>
<protein>
    <submittedName>
        <fullName evidence="1">Developmental C-signal protein</fullName>
    </submittedName>
</protein>
<dbReference type="PRINTS" id="PR00081">
    <property type="entry name" value="GDHRDH"/>
</dbReference>
<dbReference type="Gene3D" id="3.40.50.720">
    <property type="entry name" value="NAD(P)-binding Rossmann-like Domain"/>
    <property type="match status" value="1"/>
</dbReference>